<accession>A0A9P5U3V1</accession>
<feature type="chain" id="PRO_5040125952" evidence="1">
    <location>
        <begin position="23"/>
        <end position="161"/>
    </location>
</feature>
<feature type="signal peptide" evidence="1">
    <location>
        <begin position="1"/>
        <end position="22"/>
    </location>
</feature>
<reference evidence="2" key="1">
    <citation type="submission" date="2020-11" db="EMBL/GenBank/DDBJ databases">
        <authorList>
            <consortium name="DOE Joint Genome Institute"/>
            <person name="Ahrendt S."/>
            <person name="Riley R."/>
            <person name="Andreopoulos W."/>
            <person name="Labutti K."/>
            <person name="Pangilinan J."/>
            <person name="Ruiz-Duenas F.J."/>
            <person name="Barrasa J.M."/>
            <person name="Sanchez-Garcia M."/>
            <person name="Camarero S."/>
            <person name="Miyauchi S."/>
            <person name="Serrano A."/>
            <person name="Linde D."/>
            <person name="Babiker R."/>
            <person name="Drula E."/>
            <person name="Ayuso-Fernandez I."/>
            <person name="Pacheco R."/>
            <person name="Padilla G."/>
            <person name="Ferreira P."/>
            <person name="Barriuso J."/>
            <person name="Kellner H."/>
            <person name="Castanera R."/>
            <person name="Alfaro M."/>
            <person name="Ramirez L."/>
            <person name="Pisabarro A.G."/>
            <person name="Kuo A."/>
            <person name="Tritt A."/>
            <person name="Lipzen A."/>
            <person name="He G."/>
            <person name="Yan M."/>
            <person name="Ng V."/>
            <person name="Cullen D."/>
            <person name="Martin F."/>
            <person name="Rosso M.-N."/>
            <person name="Henrissat B."/>
            <person name="Hibbett D."/>
            <person name="Martinez A.T."/>
            <person name="Grigoriev I.V."/>
        </authorList>
    </citation>
    <scope>NUCLEOTIDE SEQUENCE</scope>
    <source>
        <strain evidence="2">AH 40177</strain>
    </source>
</reference>
<evidence type="ECO:0000313" key="2">
    <source>
        <dbReference type="EMBL" id="KAF9064924.1"/>
    </source>
</evidence>
<keyword evidence="1" id="KW-0732">Signal</keyword>
<gene>
    <name evidence="2" type="ORF">BDP27DRAFT_1425319</name>
</gene>
<dbReference type="EMBL" id="JADNRY010000112">
    <property type="protein sequence ID" value="KAF9064924.1"/>
    <property type="molecule type" value="Genomic_DNA"/>
</dbReference>
<dbReference type="Proteomes" id="UP000772434">
    <property type="component" value="Unassembled WGS sequence"/>
</dbReference>
<comment type="caution">
    <text evidence="2">The sequence shown here is derived from an EMBL/GenBank/DDBJ whole genome shotgun (WGS) entry which is preliminary data.</text>
</comment>
<evidence type="ECO:0000256" key="1">
    <source>
        <dbReference type="SAM" id="SignalP"/>
    </source>
</evidence>
<evidence type="ECO:0000313" key="3">
    <source>
        <dbReference type="Proteomes" id="UP000772434"/>
    </source>
</evidence>
<protein>
    <submittedName>
        <fullName evidence="2">Uncharacterized protein</fullName>
    </submittedName>
</protein>
<sequence length="161" mass="18424">MPVTSSLVVVTTLFLFDTLGLGSSNDDDSSASRKKATHTTKVMHLTGTQLIQPFPNILLHVMCRPDLYEIYFPSVAQNFNMKLSTASADIFRYARAIWHIQTHSPLIHPLPNSDQNPIHHYLPPHHDTTIHCPYPLEFTHVSIVKQVFYRDAEESVFYDNY</sequence>
<organism evidence="2 3">
    <name type="scientific">Rhodocollybia butyracea</name>
    <dbReference type="NCBI Taxonomy" id="206335"/>
    <lineage>
        <taxon>Eukaryota</taxon>
        <taxon>Fungi</taxon>
        <taxon>Dikarya</taxon>
        <taxon>Basidiomycota</taxon>
        <taxon>Agaricomycotina</taxon>
        <taxon>Agaricomycetes</taxon>
        <taxon>Agaricomycetidae</taxon>
        <taxon>Agaricales</taxon>
        <taxon>Marasmiineae</taxon>
        <taxon>Omphalotaceae</taxon>
        <taxon>Rhodocollybia</taxon>
    </lineage>
</organism>
<proteinExistence type="predicted"/>
<name>A0A9P5U3V1_9AGAR</name>
<dbReference type="AlphaFoldDB" id="A0A9P5U3V1"/>
<keyword evidence="3" id="KW-1185">Reference proteome</keyword>